<keyword evidence="1" id="KW-0732">Signal</keyword>
<name>A0A343WGZ8_MATON</name>
<protein>
    <submittedName>
        <fullName evidence="2">Chemosensory protein 5</fullName>
    </submittedName>
</protein>
<organism evidence="2">
    <name type="scientific">Matsumurasca onukii</name>
    <name type="common">Tea green leafhopper</name>
    <name type="synonym">Empoasca onukii</name>
    <dbReference type="NCBI Taxonomy" id="2912585"/>
    <lineage>
        <taxon>Eukaryota</taxon>
        <taxon>Metazoa</taxon>
        <taxon>Ecdysozoa</taxon>
        <taxon>Arthropoda</taxon>
        <taxon>Hexapoda</taxon>
        <taxon>Insecta</taxon>
        <taxon>Pterygota</taxon>
        <taxon>Neoptera</taxon>
        <taxon>Paraneoptera</taxon>
        <taxon>Hemiptera</taxon>
        <taxon>Auchenorrhyncha</taxon>
        <taxon>Membracoidea</taxon>
        <taxon>Cicadellidae</taxon>
        <taxon>Typhlocybinae</taxon>
        <taxon>Empoascini</taxon>
        <taxon>Matsumurasca</taxon>
    </lineage>
</organism>
<sequence>MTSTTLCVLCGLLVAVAVQGATTGGYNTRLDSVDVDKILANPRVLSNYVKCIVDKGPCTSEGKEIKKFLPEVLSTSCAKCTERQKTNVKKTIRAMRERYPKEWEAVVNKYDPKKSRAKDLEAFLAA</sequence>
<dbReference type="SUPFAM" id="SSF100910">
    <property type="entry name" value="Chemosensory protein Csp2"/>
    <property type="match status" value="1"/>
</dbReference>
<dbReference type="EMBL" id="MF509602">
    <property type="protein sequence ID" value="AWC68022.1"/>
    <property type="molecule type" value="mRNA"/>
</dbReference>
<reference evidence="2" key="1">
    <citation type="submission" date="2017-07" db="EMBL/GenBank/DDBJ databases">
        <authorList>
            <person name="Sun Z.S."/>
            <person name="Albrecht U."/>
            <person name="Echele G."/>
            <person name="Lee C.C."/>
        </authorList>
    </citation>
    <scope>NUCLEOTIDE SEQUENCE</scope>
</reference>
<dbReference type="InterPro" id="IPR036682">
    <property type="entry name" value="OS_D_A10/PebIII_sf"/>
</dbReference>
<gene>
    <name evidence="2" type="primary">CSP5</name>
</gene>
<dbReference type="Pfam" id="PF03392">
    <property type="entry name" value="OS-D"/>
    <property type="match status" value="1"/>
</dbReference>
<evidence type="ECO:0000256" key="1">
    <source>
        <dbReference type="SAM" id="SignalP"/>
    </source>
</evidence>
<evidence type="ECO:0000313" key="2">
    <source>
        <dbReference type="EMBL" id="AWC68022.1"/>
    </source>
</evidence>
<accession>A0A343WGZ8</accession>
<proteinExistence type="evidence at transcript level"/>
<feature type="chain" id="PRO_5016748707" evidence="1">
    <location>
        <begin position="21"/>
        <end position="126"/>
    </location>
</feature>
<dbReference type="PANTHER" id="PTHR11257">
    <property type="entry name" value="CHEMOSENSORY PROTEIN-RELATED"/>
    <property type="match status" value="1"/>
</dbReference>
<dbReference type="Gene3D" id="1.10.2080.10">
    <property type="entry name" value="Insect odorant-binding protein A10/Ejaculatory bulb-specific protein 3"/>
    <property type="match status" value="1"/>
</dbReference>
<dbReference type="AlphaFoldDB" id="A0A343WGZ8"/>
<feature type="signal peptide" evidence="1">
    <location>
        <begin position="1"/>
        <end position="20"/>
    </location>
</feature>
<dbReference type="InterPro" id="IPR005055">
    <property type="entry name" value="A10/PebIII"/>
</dbReference>
<dbReference type="PANTHER" id="PTHR11257:SF13">
    <property type="entry name" value="GEO07322P1"/>
    <property type="match status" value="1"/>
</dbReference>